<reference evidence="3 4" key="1">
    <citation type="submission" date="2017-12" db="EMBL/GenBank/DDBJ databases">
        <title>Genome sequence of the mycotoxigenic crop pathogen Fusarium proliferatum, strain ITEM 2341 from Date Palm.</title>
        <authorList>
            <person name="Almiman B.F."/>
            <person name="Shittu T.A."/>
            <person name="Muthumeenakshi S."/>
            <person name="Baroncelli R."/>
            <person name="Sreenivasaprasada S."/>
        </authorList>
    </citation>
    <scope>NUCLEOTIDE SEQUENCE [LARGE SCALE GENOMIC DNA]</scope>
    <source>
        <strain evidence="3 4">ITEM 2341</strain>
    </source>
</reference>
<proteinExistence type="predicted"/>
<feature type="region of interest" description="Disordered" evidence="1">
    <location>
        <begin position="196"/>
        <end position="260"/>
    </location>
</feature>
<keyword evidence="2" id="KW-1133">Transmembrane helix</keyword>
<evidence type="ECO:0000256" key="1">
    <source>
        <dbReference type="SAM" id="MobiDB-lite"/>
    </source>
</evidence>
<sequence length="260" mass="28399">MDLDAELEHVDRVRSGLAENPTITASQESTLTTIIDLIQEDHVQRERQSDAARSRRKSARALLSTIHNRLGSVILFLCSTALSISKLCKINRYSSQFISKLETWSNGVEITDSIASLARKYFTSSLLLRLGINSIAILMTSLLTIYAVLVSDEARTTQIKRGAHFASDTAKRPRTDPNSLKHVAVPIYHGVIDLAKHQPLNKTPTDDSDNGSRNENSDGTEGSDDGDESDSGEVQTAESLGDNPPATVEDDGNSPTFTCR</sequence>
<keyword evidence="2" id="KW-0812">Transmembrane</keyword>
<protein>
    <submittedName>
        <fullName evidence="3">Uncharacterized protein</fullName>
    </submittedName>
</protein>
<gene>
    <name evidence="3" type="ORF">FPRO05_03220</name>
</gene>
<name>A0A365N1D7_GIBIN</name>
<dbReference type="EMBL" id="PKMI01000028">
    <property type="protein sequence ID" value="RBA14428.1"/>
    <property type="molecule type" value="Genomic_DNA"/>
</dbReference>
<dbReference type="Proteomes" id="UP000251714">
    <property type="component" value="Unassembled WGS sequence"/>
</dbReference>
<feature type="compositionally biased region" description="Acidic residues" evidence="1">
    <location>
        <begin position="221"/>
        <end position="231"/>
    </location>
</feature>
<feature type="transmembrane region" description="Helical" evidence="2">
    <location>
        <begin position="126"/>
        <end position="149"/>
    </location>
</feature>
<keyword evidence="2" id="KW-0472">Membrane</keyword>
<accession>A0A365N1D7</accession>
<evidence type="ECO:0000256" key="2">
    <source>
        <dbReference type="SAM" id="Phobius"/>
    </source>
</evidence>
<comment type="caution">
    <text evidence="3">The sequence shown here is derived from an EMBL/GenBank/DDBJ whole genome shotgun (WGS) entry which is preliminary data.</text>
</comment>
<dbReference type="AlphaFoldDB" id="A0A365N1D7"/>
<evidence type="ECO:0000313" key="4">
    <source>
        <dbReference type="Proteomes" id="UP000251714"/>
    </source>
</evidence>
<evidence type="ECO:0000313" key="3">
    <source>
        <dbReference type="EMBL" id="RBA14428.1"/>
    </source>
</evidence>
<organism evidence="3 4">
    <name type="scientific">Gibberella intermedia</name>
    <name type="common">Bulb rot disease fungus</name>
    <name type="synonym">Fusarium proliferatum</name>
    <dbReference type="NCBI Taxonomy" id="948311"/>
    <lineage>
        <taxon>Eukaryota</taxon>
        <taxon>Fungi</taxon>
        <taxon>Dikarya</taxon>
        <taxon>Ascomycota</taxon>
        <taxon>Pezizomycotina</taxon>
        <taxon>Sordariomycetes</taxon>
        <taxon>Hypocreomycetidae</taxon>
        <taxon>Hypocreales</taxon>
        <taxon>Nectriaceae</taxon>
        <taxon>Fusarium</taxon>
        <taxon>Fusarium fujikuroi species complex</taxon>
    </lineage>
</organism>